<evidence type="ECO:0000313" key="4">
    <source>
        <dbReference type="EMBL" id="OIJ23832.1"/>
    </source>
</evidence>
<dbReference type="STRING" id="1844.UG56_025905"/>
<name>A0A1J4MZY2_9ACTN</name>
<gene>
    <name evidence="4" type="ORF">UG56_025905</name>
</gene>
<reference evidence="4" key="1">
    <citation type="submission" date="2016-10" db="EMBL/GenBank/DDBJ databases">
        <title>Draft Genome Sequence of Nocardioides luteus Strain BAFB, an Alkane-Degrading Bacterium Isolated from JP-7 Polluted Soil.</title>
        <authorList>
            <person name="Brown L."/>
            <person name="Ruiz O.N."/>
            <person name="Gunasekera T."/>
        </authorList>
    </citation>
    <scope>NUCLEOTIDE SEQUENCE [LARGE SCALE GENOMIC DNA]</scope>
    <source>
        <strain evidence="4">BAFB</strain>
    </source>
</reference>
<evidence type="ECO:0000313" key="5">
    <source>
        <dbReference type="Proteomes" id="UP000033772"/>
    </source>
</evidence>
<dbReference type="AlphaFoldDB" id="A0A1J4MZY2"/>
<comment type="similarity">
    <text evidence="1 3">Belongs to the short-chain dehydrogenases/reductases (SDR) family.</text>
</comment>
<organism evidence="4 5">
    <name type="scientific">Nocardioides luteus</name>
    <dbReference type="NCBI Taxonomy" id="1844"/>
    <lineage>
        <taxon>Bacteria</taxon>
        <taxon>Bacillati</taxon>
        <taxon>Actinomycetota</taxon>
        <taxon>Actinomycetes</taxon>
        <taxon>Propionibacteriales</taxon>
        <taxon>Nocardioidaceae</taxon>
        <taxon>Nocardioides</taxon>
    </lineage>
</organism>
<dbReference type="PIRSF" id="PIRSF000126">
    <property type="entry name" value="11-beta-HSD1"/>
    <property type="match status" value="1"/>
</dbReference>
<dbReference type="GO" id="GO:0016020">
    <property type="term" value="C:membrane"/>
    <property type="evidence" value="ECO:0007669"/>
    <property type="project" value="TreeGrafter"/>
</dbReference>
<dbReference type="InterPro" id="IPR002347">
    <property type="entry name" value="SDR_fam"/>
</dbReference>
<dbReference type="InterPro" id="IPR036291">
    <property type="entry name" value="NAD(P)-bd_dom_sf"/>
</dbReference>
<dbReference type="CDD" id="cd05233">
    <property type="entry name" value="SDR_c"/>
    <property type="match status" value="1"/>
</dbReference>
<protein>
    <submittedName>
        <fullName evidence="4">Short-chain dehydrogenase</fullName>
    </submittedName>
</protein>
<keyword evidence="5" id="KW-1185">Reference proteome</keyword>
<evidence type="ECO:0000256" key="1">
    <source>
        <dbReference type="ARBA" id="ARBA00006484"/>
    </source>
</evidence>
<evidence type="ECO:0000256" key="2">
    <source>
        <dbReference type="ARBA" id="ARBA00023002"/>
    </source>
</evidence>
<dbReference type="SUPFAM" id="SSF51735">
    <property type="entry name" value="NAD(P)-binding Rossmann-fold domains"/>
    <property type="match status" value="1"/>
</dbReference>
<dbReference type="PANTHER" id="PTHR44196:SF2">
    <property type="entry name" value="SHORT-CHAIN DEHYDROGENASE-RELATED"/>
    <property type="match status" value="1"/>
</dbReference>
<dbReference type="PRINTS" id="PR00081">
    <property type="entry name" value="GDHRDH"/>
</dbReference>
<accession>A0A1J4MZY2</accession>
<dbReference type="PANTHER" id="PTHR44196">
    <property type="entry name" value="DEHYDROGENASE/REDUCTASE SDR FAMILY MEMBER 7B"/>
    <property type="match status" value="1"/>
</dbReference>
<proteinExistence type="inferred from homology"/>
<dbReference type="RefSeq" id="WP_045547954.1">
    <property type="nucleotide sequence ID" value="NZ_JZDQ02000053.1"/>
</dbReference>
<dbReference type="PRINTS" id="PR00080">
    <property type="entry name" value="SDRFAMILY"/>
</dbReference>
<comment type="caution">
    <text evidence="4">The sequence shown here is derived from an EMBL/GenBank/DDBJ whole genome shotgun (WGS) entry which is preliminary data.</text>
</comment>
<dbReference type="Gene3D" id="3.40.50.720">
    <property type="entry name" value="NAD(P)-binding Rossmann-like Domain"/>
    <property type="match status" value="1"/>
</dbReference>
<dbReference type="Pfam" id="PF00106">
    <property type="entry name" value="adh_short"/>
    <property type="match status" value="1"/>
</dbReference>
<dbReference type="EMBL" id="JZDQ02000053">
    <property type="protein sequence ID" value="OIJ23832.1"/>
    <property type="molecule type" value="Genomic_DNA"/>
</dbReference>
<dbReference type="GO" id="GO:0016491">
    <property type="term" value="F:oxidoreductase activity"/>
    <property type="evidence" value="ECO:0007669"/>
    <property type="project" value="UniProtKB-KW"/>
</dbReference>
<evidence type="ECO:0000256" key="3">
    <source>
        <dbReference type="RuleBase" id="RU000363"/>
    </source>
</evidence>
<sequence>MSNPTSLITGATAGIGLAFAQQLAARGHHLVLVARDEERLNSVAKDLTDAHGIGVEVLRADLTDSADLARVEARLADAEHPVDLLVNNAGHGLKHRFLDNTADEETAMAEVLVIAPLRLSHAALKAQVARGHGGIINVGSVASYLPRGTYSAAKAWINSFTEWAHNEYAGKGIKVMALLPGFTRTEFHERLGSGYDSAPAWMWLDVDDLVREALEDYEADKTFSIPSKRYKALATAARVVPTGVLQKFQSLGRR</sequence>
<dbReference type="OrthoDB" id="9810734at2"/>
<dbReference type="Proteomes" id="UP000033772">
    <property type="component" value="Unassembled WGS sequence"/>
</dbReference>
<keyword evidence="2" id="KW-0560">Oxidoreductase</keyword>